<dbReference type="AlphaFoldDB" id="A0A091L9I6"/>
<organism evidence="1 2">
    <name type="scientific">Cathartes aura</name>
    <name type="common">Turkey vulture</name>
    <name type="synonym">Vultur aura</name>
    <dbReference type="NCBI Taxonomy" id="43455"/>
    <lineage>
        <taxon>Eukaryota</taxon>
        <taxon>Metazoa</taxon>
        <taxon>Chordata</taxon>
        <taxon>Craniata</taxon>
        <taxon>Vertebrata</taxon>
        <taxon>Euteleostomi</taxon>
        <taxon>Archelosauria</taxon>
        <taxon>Archosauria</taxon>
        <taxon>Dinosauria</taxon>
        <taxon>Saurischia</taxon>
        <taxon>Theropoda</taxon>
        <taxon>Coelurosauria</taxon>
        <taxon>Aves</taxon>
        <taxon>Neognathae</taxon>
        <taxon>Neoaves</taxon>
        <taxon>Telluraves</taxon>
        <taxon>Accipitrimorphae</taxon>
        <taxon>Accipitriformes</taxon>
        <taxon>Cathartidae</taxon>
        <taxon>Cathartes</taxon>
    </lineage>
</organism>
<dbReference type="OrthoDB" id="426210at2759"/>
<evidence type="ECO:0000313" key="1">
    <source>
        <dbReference type="EMBL" id="KFP52527.1"/>
    </source>
</evidence>
<sequence length="55" mass="6522">NGLKLCQGRFRLDIRKHFFAKRVVKHWTRLPSEVVESPSLEVFKRLVDVALRDMV</sequence>
<accession>A0A091L9I6</accession>
<proteinExistence type="predicted"/>
<protein>
    <recommendedName>
        <fullName evidence="3">Nidogen G2 beta-barrel domain-containing protein</fullName>
    </recommendedName>
</protein>
<dbReference type="Proteomes" id="UP000053745">
    <property type="component" value="Unassembled WGS sequence"/>
</dbReference>
<feature type="non-terminal residue" evidence="1">
    <location>
        <position position="55"/>
    </location>
</feature>
<dbReference type="EMBL" id="KL307862">
    <property type="protein sequence ID" value="KFP52527.1"/>
    <property type="molecule type" value="Genomic_DNA"/>
</dbReference>
<evidence type="ECO:0008006" key="3">
    <source>
        <dbReference type="Google" id="ProtNLM"/>
    </source>
</evidence>
<evidence type="ECO:0000313" key="2">
    <source>
        <dbReference type="Proteomes" id="UP000053745"/>
    </source>
</evidence>
<gene>
    <name evidence="1" type="ORF">N323_03565</name>
</gene>
<reference evidence="1 2" key="1">
    <citation type="submission" date="2014-04" db="EMBL/GenBank/DDBJ databases">
        <title>Genome evolution of avian class.</title>
        <authorList>
            <person name="Zhang G."/>
            <person name="Li C."/>
        </authorList>
    </citation>
    <scope>NUCLEOTIDE SEQUENCE [LARGE SCALE GENOMIC DNA]</scope>
    <source>
        <strain evidence="1">BGI_N323</strain>
    </source>
</reference>
<name>A0A091L9I6_CATAU</name>
<keyword evidence="2" id="KW-1185">Reference proteome</keyword>
<feature type="non-terminal residue" evidence="1">
    <location>
        <position position="1"/>
    </location>
</feature>